<keyword evidence="2" id="KW-0808">Transferase</keyword>
<organism evidence="2 3">
    <name type="scientific">Tumebacillus permanentifrigoris</name>
    <dbReference type="NCBI Taxonomy" id="378543"/>
    <lineage>
        <taxon>Bacteria</taxon>
        <taxon>Bacillati</taxon>
        <taxon>Bacillota</taxon>
        <taxon>Bacilli</taxon>
        <taxon>Bacillales</taxon>
        <taxon>Alicyclobacillaceae</taxon>
        <taxon>Tumebacillus</taxon>
    </lineage>
</organism>
<dbReference type="Pfam" id="PF00535">
    <property type="entry name" value="Glycos_transf_2"/>
    <property type="match status" value="1"/>
</dbReference>
<evidence type="ECO:0000313" key="2">
    <source>
        <dbReference type="EMBL" id="PWK06948.1"/>
    </source>
</evidence>
<dbReference type="SUPFAM" id="SSF53448">
    <property type="entry name" value="Nucleotide-diphospho-sugar transferases"/>
    <property type="match status" value="1"/>
</dbReference>
<protein>
    <submittedName>
        <fullName evidence="2">Glycosyltransferase involved in cell wall biosynthesis</fullName>
    </submittedName>
</protein>
<keyword evidence="3" id="KW-1185">Reference proteome</keyword>
<evidence type="ECO:0000313" key="3">
    <source>
        <dbReference type="Proteomes" id="UP000245634"/>
    </source>
</evidence>
<gene>
    <name evidence="2" type="ORF">C7459_11812</name>
</gene>
<dbReference type="InterPro" id="IPR050256">
    <property type="entry name" value="Glycosyltransferase_2"/>
</dbReference>
<dbReference type="EMBL" id="QGGL01000018">
    <property type="protein sequence ID" value="PWK06948.1"/>
    <property type="molecule type" value="Genomic_DNA"/>
</dbReference>
<dbReference type="CDD" id="cd04179">
    <property type="entry name" value="DPM_DPG-synthase_like"/>
    <property type="match status" value="1"/>
</dbReference>
<accession>A0A316D5V5</accession>
<feature type="domain" description="Glycosyltransferase 2-like" evidence="1">
    <location>
        <begin position="6"/>
        <end position="168"/>
    </location>
</feature>
<dbReference type="InterPro" id="IPR029044">
    <property type="entry name" value="Nucleotide-diphossugar_trans"/>
</dbReference>
<evidence type="ECO:0000259" key="1">
    <source>
        <dbReference type="Pfam" id="PF00535"/>
    </source>
</evidence>
<reference evidence="2 3" key="1">
    <citation type="submission" date="2018-05" db="EMBL/GenBank/DDBJ databases">
        <title>Genomic Encyclopedia of Type Strains, Phase IV (KMG-IV): sequencing the most valuable type-strain genomes for metagenomic binning, comparative biology and taxonomic classification.</title>
        <authorList>
            <person name="Goeker M."/>
        </authorList>
    </citation>
    <scope>NUCLEOTIDE SEQUENCE [LARGE SCALE GENOMIC DNA]</scope>
    <source>
        <strain evidence="2 3">DSM 18773</strain>
    </source>
</reference>
<dbReference type="PANTHER" id="PTHR48090:SF7">
    <property type="entry name" value="RFBJ PROTEIN"/>
    <property type="match status" value="1"/>
</dbReference>
<dbReference type="Gene3D" id="3.90.550.10">
    <property type="entry name" value="Spore Coat Polysaccharide Biosynthesis Protein SpsA, Chain A"/>
    <property type="match status" value="1"/>
</dbReference>
<dbReference type="OrthoDB" id="9810303at2"/>
<dbReference type="InterPro" id="IPR001173">
    <property type="entry name" value="Glyco_trans_2-like"/>
</dbReference>
<name>A0A316D5V5_9BACL</name>
<dbReference type="GO" id="GO:0016740">
    <property type="term" value="F:transferase activity"/>
    <property type="evidence" value="ECO:0007669"/>
    <property type="project" value="UniProtKB-KW"/>
</dbReference>
<proteinExistence type="predicted"/>
<dbReference type="AlphaFoldDB" id="A0A316D5V5"/>
<sequence length="235" mass="26797">MNKVIVVIPALNEEASIGTVIRKVPRAIAPSVVVEVLVVDDGSTDRTVEVARQAGVDHIVHHERNRGLGAAVRSGLKEAYRLGADLAVMIDADDEYPAEYIPQAIQPVLRDESDYVLASRFRRPVRGMKLYRRLGNYTFTVLQSLLLRKWITDGQTGFRVFSRAVLRDFEIIHDYNYAQVLTLNIVRQGYRLSEIEIPYKVRTTGQSFITWRYVLRVLPAIWREMRRTATERAGA</sequence>
<dbReference type="RefSeq" id="WP_109690691.1">
    <property type="nucleotide sequence ID" value="NZ_QGGL01000018.1"/>
</dbReference>
<dbReference type="Proteomes" id="UP000245634">
    <property type="component" value="Unassembled WGS sequence"/>
</dbReference>
<dbReference type="PANTHER" id="PTHR48090">
    <property type="entry name" value="UNDECAPRENYL-PHOSPHATE 4-DEOXY-4-FORMAMIDO-L-ARABINOSE TRANSFERASE-RELATED"/>
    <property type="match status" value="1"/>
</dbReference>
<comment type="caution">
    <text evidence="2">The sequence shown here is derived from an EMBL/GenBank/DDBJ whole genome shotgun (WGS) entry which is preliminary data.</text>
</comment>